<dbReference type="AlphaFoldDB" id="A0A9D4LML7"/>
<dbReference type="Pfam" id="PF08923">
    <property type="entry name" value="MAPKK1_Int"/>
    <property type="match status" value="1"/>
</dbReference>
<dbReference type="PANTHER" id="PTHR13378:SF1">
    <property type="entry name" value="RAGULATOR COMPLEX PROTEIN LAMTOR3"/>
    <property type="match status" value="1"/>
</dbReference>
<dbReference type="PANTHER" id="PTHR13378">
    <property type="entry name" value="REGULATOR COMPLEX PROTEIN LAMTOR3"/>
    <property type="match status" value="1"/>
</dbReference>
<dbReference type="OrthoDB" id="343907at2759"/>
<dbReference type="GO" id="GO:0071230">
    <property type="term" value="P:cellular response to amino acid stimulus"/>
    <property type="evidence" value="ECO:0007669"/>
    <property type="project" value="TreeGrafter"/>
</dbReference>
<evidence type="ECO:0000313" key="2">
    <source>
        <dbReference type="EMBL" id="KAH3861323.1"/>
    </source>
</evidence>
<keyword evidence="3" id="KW-1185">Reference proteome</keyword>
<comment type="caution">
    <text evidence="2">The sequence shown here is derived from an EMBL/GenBank/DDBJ whole genome shotgun (WGS) entry which is preliminary data.</text>
</comment>
<reference evidence="2" key="2">
    <citation type="submission" date="2020-11" db="EMBL/GenBank/DDBJ databases">
        <authorList>
            <person name="McCartney M.A."/>
            <person name="Auch B."/>
            <person name="Kono T."/>
            <person name="Mallez S."/>
            <person name="Becker A."/>
            <person name="Gohl D.M."/>
            <person name="Silverstein K.A.T."/>
            <person name="Koren S."/>
            <person name="Bechman K.B."/>
            <person name="Herman A."/>
            <person name="Abrahante J.E."/>
            <person name="Garbe J."/>
        </authorList>
    </citation>
    <scope>NUCLEOTIDE SEQUENCE</scope>
    <source>
        <strain evidence="2">Duluth1</strain>
        <tissue evidence="2">Whole animal</tissue>
    </source>
</reference>
<dbReference type="SMART" id="SM01278">
    <property type="entry name" value="MAPKK1_Int"/>
    <property type="match status" value="1"/>
</dbReference>
<dbReference type="Proteomes" id="UP000828390">
    <property type="component" value="Unassembled WGS sequence"/>
</dbReference>
<organism evidence="2 3">
    <name type="scientific">Dreissena polymorpha</name>
    <name type="common">Zebra mussel</name>
    <name type="synonym">Mytilus polymorpha</name>
    <dbReference type="NCBI Taxonomy" id="45954"/>
    <lineage>
        <taxon>Eukaryota</taxon>
        <taxon>Metazoa</taxon>
        <taxon>Spiralia</taxon>
        <taxon>Lophotrochozoa</taxon>
        <taxon>Mollusca</taxon>
        <taxon>Bivalvia</taxon>
        <taxon>Autobranchia</taxon>
        <taxon>Heteroconchia</taxon>
        <taxon>Euheterodonta</taxon>
        <taxon>Imparidentia</taxon>
        <taxon>Neoheterodontei</taxon>
        <taxon>Myida</taxon>
        <taxon>Dreissenoidea</taxon>
        <taxon>Dreissenidae</taxon>
        <taxon>Dreissena</taxon>
    </lineage>
</organism>
<dbReference type="InterPro" id="IPR015019">
    <property type="entry name" value="LAMTOR3"/>
</dbReference>
<evidence type="ECO:0000313" key="3">
    <source>
        <dbReference type="Proteomes" id="UP000828390"/>
    </source>
</evidence>
<accession>A0A9D4LML7</accession>
<evidence type="ECO:0000256" key="1">
    <source>
        <dbReference type="ARBA" id="ARBA00005356"/>
    </source>
</evidence>
<reference evidence="2" key="1">
    <citation type="journal article" date="2019" name="bioRxiv">
        <title>The Genome of the Zebra Mussel, Dreissena polymorpha: A Resource for Invasive Species Research.</title>
        <authorList>
            <person name="McCartney M.A."/>
            <person name="Auch B."/>
            <person name="Kono T."/>
            <person name="Mallez S."/>
            <person name="Zhang Y."/>
            <person name="Obille A."/>
            <person name="Becker A."/>
            <person name="Abrahante J.E."/>
            <person name="Garbe J."/>
            <person name="Badalamenti J.P."/>
            <person name="Herman A."/>
            <person name="Mangelson H."/>
            <person name="Liachko I."/>
            <person name="Sullivan S."/>
            <person name="Sone E.D."/>
            <person name="Koren S."/>
            <person name="Silverstein K.A.T."/>
            <person name="Beckman K.B."/>
            <person name="Gohl D.M."/>
        </authorList>
    </citation>
    <scope>NUCLEOTIDE SEQUENCE</scope>
    <source>
        <strain evidence="2">Duluth1</strain>
        <tissue evidence="2">Whole animal</tissue>
    </source>
</reference>
<name>A0A9D4LML7_DREPO</name>
<dbReference type="SUPFAM" id="SSF103196">
    <property type="entry name" value="Roadblock/LC7 domain"/>
    <property type="match status" value="1"/>
</dbReference>
<dbReference type="EMBL" id="JAIWYP010000002">
    <property type="protein sequence ID" value="KAH3861323.1"/>
    <property type="molecule type" value="Genomic_DNA"/>
</dbReference>
<sequence length="123" mass="13699">MSEELKVHFNKILQSIEGLMAIIITDRDGVPVFKVSTEHCPELVLRHTFLGTFGLAANQASKLGMSDNKSIICMYENYQVVQINKPPLLLTYVASSDSNTGVLLDLDNSFQDALQDLRRVVNT</sequence>
<dbReference type="GO" id="GO:0071986">
    <property type="term" value="C:Ragulator complex"/>
    <property type="evidence" value="ECO:0007669"/>
    <property type="project" value="TreeGrafter"/>
</dbReference>
<dbReference type="GO" id="GO:0032008">
    <property type="term" value="P:positive regulation of TOR signaling"/>
    <property type="evidence" value="ECO:0007669"/>
    <property type="project" value="TreeGrafter"/>
</dbReference>
<proteinExistence type="inferred from homology"/>
<protein>
    <submittedName>
        <fullName evidence="2">Uncharacterized protein</fullName>
    </submittedName>
</protein>
<dbReference type="Gene3D" id="3.30.450.30">
    <property type="entry name" value="Dynein light chain 2a, cytoplasmic"/>
    <property type="match status" value="1"/>
</dbReference>
<comment type="similarity">
    <text evidence="1">Belongs to the LAMTOR3 family.</text>
</comment>
<dbReference type="FunFam" id="3.30.450.30:FF:000003">
    <property type="entry name" value="ragulator complex protein LAMTOR3 homolog"/>
    <property type="match status" value="1"/>
</dbReference>
<gene>
    <name evidence="2" type="ORF">DPMN_024250</name>
</gene>